<dbReference type="GeneID" id="9743904"/>
<reference evidence="1 2" key="1">
    <citation type="journal article" date="2010" name="Stand. Genomic Sci.">
        <title>Complete genome sequence of Methanoplanus petrolearius type strain (SEBR 4847).</title>
        <authorList>
            <person name="Brambilla E."/>
            <person name="Djao O.D."/>
            <person name="Daligault H."/>
            <person name="Lapidus A."/>
            <person name="Lucas S."/>
            <person name="Hammon N."/>
            <person name="Nolan M."/>
            <person name="Tice H."/>
            <person name="Cheng J.F."/>
            <person name="Han C."/>
            <person name="Tapia R."/>
            <person name="Goodwin L."/>
            <person name="Pitluck S."/>
            <person name="Liolios K."/>
            <person name="Ivanova N."/>
            <person name="Mavromatis K."/>
            <person name="Mikhailova N."/>
            <person name="Pati A."/>
            <person name="Chen A."/>
            <person name="Palaniappan K."/>
            <person name="Land M."/>
            <person name="Hauser L."/>
            <person name="Chang Y.J."/>
            <person name="Jeffries C.D."/>
            <person name="Rohde M."/>
            <person name="Spring S."/>
            <person name="Sikorski J."/>
            <person name="Goker M."/>
            <person name="Woyke T."/>
            <person name="Bristow J."/>
            <person name="Eisen J.A."/>
            <person name="Markowitz V."/>
            <person name="Hugenholtz P."/>
            <person name="Kyrpides N.C."/>
            <person name="Klenk H.P."/>
        </authorList>
    </citation>
    <scope>NUCLEOTIDE SEQUENCE [LARGE SCALE GENOMIC DNA]</scope>
    <source>
        <strain evidence="2">DSM 11571 / OCM 486 / SEBR 4847</strain>
    </source>
</reference>
<protein>
    <submittedName>
        <fullName evidence="1">Uncharacterized protein</fullName>
    </submittedName>
</protein>
<proteinExistence type="predicted"/>
<accession>E1RFG3</accession>
<sequence length="138" mass="15709" precursor="true">MARKIKFLIITAIILALLVGHTNAVPNPLPGEGDPKAILNLFHPNAKNNETISSFIDKYSDFKWHEIPYNETFEYIYITPANECSEQLVYLNNIRADEHNREPSIVSVRIIGCDEILPLDPLFQFPEVFENYSSLSGD</sequence>
<name>E1RFG3_METP4</name>
<dbReference type="STRING" id="679926.Mpet_1434"/>
<dbReference type="EMBL" id="CP002117">
    <property type="protein sequence ID" value="ADN36193.1"/>
    <property type="molecule type" value="Genomic_DNA"/>
</dbReference>
<dbReference type="OrthoDB" id="105955at2157"/>
<gene>
    <name evidence="1" type="ordered locus">Mpet_1434</name>
</gene>
<evidence type="ECO:0000313" key="2">
    <source>
        <dbReference type="Proteomes" id="UP000006565"/>
    </source>
</evidence>
<organism evidence="1 2">
    <name type="scientific">Methanolacinia petrolearia (strain DSM 11571 / OCM 486 / SEBR 4847)</name>
    <name type="common">Methanoplanus petrolearius</name>
    <dbReference type="NCBI Taxonomy" id="679926"/>
    <lineage>
        <taxon>Archaea</taxon>
        <taxon>Methanobacteriati</taxon>
        <taxon>Methanobacteriota</taxon>
        <taxon>Stenosarchaea group</taxon>
        <taxon>Methanomicrobia</taxon>
        <taxon>Methanomicrobiales</taxon>
        <taxon>Methanomicrobiaceae</taxon>
        <taxon>Methanolacinia</taxon>
    </lineage>
</organism>
<dbReference type="Proteomes" id="UP000006565">
    <property type="component" value="Chromosome"/>
</dbReference>
<keyword evidence="2" id="KW-1185">Reference proteome</keyword>
<dbReference type="eggNOG" id="arCOG06559">
    <property type="taxonomic scope" value="Archaea"/>
</dbReference>
<dbReference type="AlphaFoldDB" id="E1RFG3"/>
<dbReference type="HOGENOM" id="CLU_1850662_0_0_2"/>
<dbReference type="KEGG" id="mpi:Mpet_1434"/>
<dbReference type="RefSeq" id="WP_013329370.1">
    <property type="nucleotide sequence ID" value="NC_014507.1"/>
</dbReference>
<evidence type="ECO:0000313" key="1">
    <source>
        <dbReference type="EMBL" id="ADN36193.1"/>
    </source>
</evidence>